<dbReference type="STRING" id="1086013.SAMN05421774_10395"/>
<name>A0A1N7N3E4_9RHOB</name>
<accession>A0A1N7N3E4</accession>
<organism evidence="2 3">
    <name type="scientific">Gemmobacter megaterium</name>
    <dbReference type="NCBI Taxonomy" id="1086013"/>
    <lineage>
        <taxon>Bacteria</taxon>
        <taxon>Pseudomonadati</taxon>
        <taxon>Pseudomonadota</taxon>
        <taxon>Alphaproteobacteria</taxon>
        <taxon>Rhodobacterales</taxon>
        <taxon>Paracoccaceae</taxon>
        <taxon>Gemmobacter</taxon>
    </lineage>
</organism>
<evidence type="ECO:0000313" key="2">
    <source>
        <dbReference type="EMBL" id="SIS92862.1"/>
    </source>
</evidence>
<proteinExistence type="predicted"/>
<protein>
    <submittedName>
        <fullName evidence="2">2-keto-4-pentenoate hydratase/2-oxohepta-3-ene-1,7-dioic acid hydratase (Catechol pathway)</fullName>
    </submittedName>
</protein>
<reference evidence="2 3" key="1">
    <citation type="submission" date="2017-01" db="EMBL/GenBank/DDBJ databases">
        <authorList>
            <person name="Mah S.A."/>
            <person name="Swanson W.J."/>
            <person name="Moy G.W."/>
            <person name="Vacquier V.D."/>
        </authorList>
    </citation>
    <scope>NUCLEOTIDE SEQUENCE [LARGE SCALE GENOMIC DNA]</scope>
    <source>
        <strain evidence="2 3">DSM 26375</strain>
    </source>
</reference>
<dbReference type="InterPro" id="IPR036663">
    <property type="entry name" value="Fumarylacetoacetase_C_sf"/>
</dbReference>
<dbReference type="AlphaFoldDB" id="A0A1N7N3E4"/>
<dbReference type="Pfam" id="PF01557">
    <property type="entry name" value="FAA_hydrolase"/>
    <property type="match status" value="1"/>
</dbReference>
<dbReference type="InterPro" id="IPR011234">
    <property type="entry name" value="Fumarylacetoacetase-like_C"/>
</dbReference>
<keyword evidence="3" id="KW-1185">Reference proteome</keyword>
<evidence type="ECO:0000313" key="3">
    <source>
        <dbReference type="Proteomes" id="UP000186141"/>
    </source>
</evidence>
<dbReference type="Gene3D" id="3.90.850.10">
    <property type="entry name" value="Fumarylacetoacetase-like, C-terminal domain"/>
    <property type="match status" value="1"/>
</dbReference>
<dbReference type="EMBL" id="FTOT01000003">
    <property type="protein sequence ID" value="SIS92862.1"/>
    <property type="molecule type" value="Genomic_DNA"/>
</dbReference>
<feature type="domain" description="Fumarylacetoacetase-like C-terminal" evidence="1">
    <location>
        <begin position="127"/>
        <end position="326"/>
    </location>
</feature>
<evidence type="ECO:0000259" key="1">
    <source>
        <dbReference type="Pfam" id="PF01557"/>
    </source>
</evidence>
<dbReference type="PANTHER" id="PTHR43211:SF1">
    <property type="entry name" value="BLL6422 PROTEIN"/>
    <property type="match status" value="1"/>
</dbReference>
<sequence>MKLVTFQAAGAAHVGMADPQAGRLFDLTKAAAAAGGDVQVFGSMLALIDADEAGLDAARSLHERHGDDPAFLTDLAGAPLLAPLPEPRQMRDGMSFETHIRQSGSGRGRALAEARAKGDADEVARIEAREVPPLAEIYRQMPIYYFTNRLAVAGPDTHVTWPRYSKVMDYELEFGIVTGRKGKNIPASKARDHIFGYTIFNDLSARDQQFQEMQGRLGPSKGKSFENSNILGPWIVTKDEIPDPYNLRMTARLNGRTVCENTSRNMLFSFEEILAHITQDEWIHPGEFMGSGTVGNGCGVENGWFLSDGDTIELDVEKIGILRTTVSAAKPA</sequence>
<dbReference type="SUPFAM" id="SSF56529">
    <property type="entry name" value="FAH"/>
    <property type="match status" value="1"/>
</dbReference>
<dbReference type="RefSeq" id="WP_076530439.1">
    <property type="nucleotide sequence ID" value="NZ_BMEH01000003.1"/>
</dbReference>
<dbReference type="GO" id="GO:0003824">
    <property type="term" value="F:catalytic activity"/>
    <property type="evidence" value="ECO:0007669"/>
    <property type="project" value="InterPro"/>
</dbReference>
<gene>
    <name evidence="2" type="ORF">SAMN05421774_10395</name>
</gene>
<dbReference type="PANTHER" id="PTHR43211">
    <property type="entry name" value="FUMARYLACETOACETATE HYDROLASE"/>
    <property type="match status" value="1"/>
</dbReference>
<dbReference type="Proteomes" id="UP000186141">
    <property type="component" value="Unassembled WGS sequence"/>
</dbReference>
<dbReference type="OrthoDB" id="5197601at2"/>